<keyword evidence="2" id="KW-1133">Transmembrane helix</keyword>
<evidence type="ECO:0000256" key="2">
    <source>
        <dbReference type="SAM" id="Phobius"/>
    </source>
</evidence>
<evidence type="ECO:0000313" key="4">
    <source>
        <dbReference type="Proteomes" id="UP001147747"/>
    </source>
</evidence>
<keyword evidence="2" id="KW-0472">Membrane</keyword>
<gene>
    <name evidence="3" type="ORF">N7509_003984</name>
</gene>
<comment type="caution">
    <text evidence="3">The sequence shown here is derived from an EMBL/GenBank/DDBJ whole genome shotgun (WGS) entry which is preliminary data.</text>
</comment>
<feature type="region of interest" description="Disordered" evidence="1">
    <location>
        <begin position="41"/>
        <end position="65"/>
    </location>
</feature>
<dbReference type="EMBL" id="JAPZBU010000005">
    <property type="protein sequence ID" value="KAJ5404113.1"/>
    <property type="molecule type" value="Genomic_DNA"/>
</dbReference>
<keyword evidence="2" id="KW-0812">Transmembrane</keyword>
<feature type="compositionally biased region" description="Polar residues" evidence="1">
    <location>
        <begin position="41"/>
        <end position="59"/>
    </location>
</feature>
<keyword evidence="4" id="KW-1185">Reference proteome</keyword>
<feature type="transmembrane region" description="Helical" evidence="2">
    <location>
        <begin position="12"/>
        <end position="31"/>
    </location>
</feature>
<sequence length="287" mass="31013">MAFGLMRTPAVVFIALGPLVPIAITTAYLLYLKHQVSNSTTSQSGRYRSHTAASKSPSSLDAAPLEPSSIPGAIASDTDEWVITFERLVSRPIPVSNLIGPIADRSAATLSNVNAAENEPSDLLKAYVRAAQEAFGWTPQAFIIRKLIGDPGIKRTFDTDWVRDLSFKHGDVVNGVYCVDYVGDGGMAGCERIELGLAAPPSYRGHSETGLILSAIEPYDPNGAESSWNSATENMVVFVNETWLWRRKNGKPTLLESGPGSWLHSIMAGWLVMKGIKAVTAVHSKEQ</sequence>
<dbReference type="GeneID" id="81367601"/>
<evidence type="ECO:0000313" key="3">
    <source>
        <dbReference type="EMBL" id="KAJ5404113.1"/>
    </source>
</evidence>
<organism evidence="3 4">
    <name type="scientific">Penicillium cosmopolitanum</name>
    <dbReference type="NCBI Taxonomy" id="1131564"/>
    <lineage>
        <taxon>Eukaryota</taxon>
        <taxon>Fungi</taxon>
        <taxon>Dikarya</taxon>
        <taxon>Ascomycota</taxon>
        <taxon>Pezizomycotina</taxon>
        <taxon>Eurotiomycetes</taxon>
        <taxon>Eurotiomycetidae</taxon>
        <taxon>Eurotiales</taxon>
        <taxon>Aspergillaceae</taxon>
        <taxon>Penicillium</taxon>
    </lineage>
</organism>
<reference evidence="3" key="1">
    <citation type="submission" date="2022-12" db="EMBL/GenBank/DDBJ databases">
        <authorList>
            <person name="Petersen C."/>
        </authorList>
    </citation>
    <scope>NUCLEOTIDE SEQUENCE</scope>
    <source>
        <strain evidence="3">IBT 29677</strain>
    </source>
</reference>
<dbReference type="Proteomes" id="UP001147747">
    <property type="component" value="Unassembled WGS sequence"/>
</dbReference>
<dbReference type="OrthoDB" id="5599753at2759"/>
<dbReference type="AlphaFoldDB" id="A0A9X0BC03"/>
<evidence type="ECO:0000256" key="1">
    <source>
        <dbReference type="SAM" id="MobiDB-lite"/>
    </source>
</evidence>
<protein>
    <submittedName>
        <fullName evidence="3">Uncharacterized protein</fullName>
    </submittedName>
</protein>
<dbReference type="RefSeq" id="XP_056491355.1">
    <property type="nucleotide sequence ID" value="XM_056628621.1"/>
</dbReference>
<accession>A0A9X0BC03</accession>
<proteinExistence type="predicted"/>
<reference evidence="3" key="2">
    <citation type="journal article" date="2023" name="IMA Fungus">
        <title>Comparative genomic study of the Penicillium genus elucidates a diverse pangenome and 15 lateral gene transfer events.</title>
        <authorList>
            <person name="Petersen C."/>
            <person name="Sorensen T."/>
            <person name="Nielsen M.R."/>
            <person name="Sondergaard T.E."/>
            <person name="Sorensen J.L."/>
            <person name="Fitzpatrick D.A."/>
            <person name="Frisvad J.C."/>
            <person name="Nielsen K.L."/>
        </authorList>
    </citation>
    <scope>NUCLEOTIDE SEQUENCE</scope>
    <source>
        <strain evidence="3">IBT 29677</strain>
    </source>
</reference>
<name>A0A9X0BC03_9EURO</name>